<dbReference type="GO" id="GO:0006352">
    <property type="term" value="P:DNA-templated transcription initiation"/>
    <property type="evidence" value="ECO:0007669"/>
    <property type="project" value="InterPro"/>
</dbReference>
<feature type="region of interest" description="Disordered" evidence="4">
    <location>
        <begin position="222"/>
        <end position="251"/>
    </location>
</feature>
<evidence type="ECO:0000256" key="3">
    <source>
        <dbReference type="ARBA" id="ARBA00023163"/>
    </source>
</evidence>
<dbReference type="Proteomes" id="UP001209570">
    <property type="component" value="Unassembled WGS sequence"/>
</dbReference>
<feature type="compositionally biased region" description="Acidic residues" evidence="4">
    <location>
        <begin position="227"/>
        <end position="251"/>
    </location>
</feature>
<sequence length="251" mass="28169">MVALKRLMARTDMAADPTTRSGVEEPNGSDDWTLDRLRETGVKHRFVNVLGHGRLYSGIDVKQLALLVRNADYRPRGFGALVLRFQEPRASMLIYKSGKFIVVGAKTPTDAHTTVDKFISVLQKIDFPHELAAFTIANVICSIDLKFRVRLEGLAHEHRRFCTYEPELFPGLIYRYLRSNVTLLVFVSGKVVITGSKTTEQAEDVLVQMYPVLLQYRWREELSSSDSESDADADADVELGESDDSDAGTLL</sequence>
<evidence type="ECO:0000313" key="6">
    <source>
        <dbReference type="Proteomes" id="UP001209570"/>
    </source>
</evidence>
<dbReference type="InterPro" id="IPR000814">
    <property type="entry name" value="TBP"/>
</dbReference>
<accession>A0AAD5LL74</accession>
<gene>
    <name evidence="5" type="ORF">P43SY_000513</name>
</gene>
<dbReference type="SUPFAM" id="SSF55945">
    <property type="entry name" value="TATA-box binding protein-like"/>
    <property type="match status" value="2"/>
</dbReference>
<reference evidence="5" key="1">
    <citation type="submission" date="2021-12" db="EMBL/GenBank/DDBJ databases">
        <title>Prjna785345.</title>
        <authorList>
            <person name="Rujirawat T."/>
            <person name="Krajaejun T."/>
        </authorList>
    </citation>
    <scope>NUCLEOTIDE SEQUENCE</scope>
    <source>
        <strain evidence="5">Pi057C3</strain>
    </source>
</reference>
<evidence type="ECO:0000256" key="4">
    <source>
        <dbReference type="SAM" id="MobiDB-lite"/>
    </source>
</evidence>
<evidence type="ECO:0008006" key="7">
    <source>
        <dbReference type="Google" id="ProtNLM"/>
    </source>
</evidence>
<protein>
    <recommendedName>
        <fullName evidence="7">TATA-box-binding protein</fullName>
    </recommendedName>
</protein>
<keyword evidence="6" id="KW-1185">Reference proteome</keyword>
<dbReference type="EMBL" id="JAKCXM010000050">
    <property type="protein sequence ID" value="KAJ0405102.1"/>
    <property type="molecule type" value="Genomic_DNA"/>
</dbReference>
<dbReference type="Pfam" id="PF00352">
    <property type="entry name" value="TBP"/>
    <property type="match status" value="2"/>
</dbReference>
<dbReference type="PANTHER" id="PTHR10126">
    <property type="entry name" value="TATA-BOX BINDING PROTEIN"/>
    <property type="match status" value="1"/>
</dbReference>
<evidence type="ECO:0000313" key="5">
    <source>
        <dbReference type="EMBL" id="KAJ0405102.1"/>
    </source>
</evidence>
<dbReference type="GO" id="GO:0003677">
    <property type="term" value="F:DNA binding"/>
    <property type="evidence" value="ECO:0007669"/>
    <property type="project" value="UniProtKB-KW"/>
</dbReference>
<comment type="caution">
    <text evidence="5">The sequence shown here is derived from an EMBL/GenBank/DDBJ whole genome shotgun (WGS) entry which is preliminary data.</text>
</comment>
<dbReference type="AlphaFoldDB" id="A0AAD5LL74"/>
<organism evidence="5 6">
    <name type="scientific">Pythium insidiosum</name>
    <name type="common">Pythiosis disease agent</name>
    <dbReference type="NCBI Taxonomy" id="114742"/>
    <lineage>
        <taxon>Eukaryota</taxon>
        <taxon>Sar</taxon>
        <taxon>Stramenopiles</taxon>
        <taxon>Oomycota</taxon>
        <taxon>Peronosporomycetes</taxon>
        <taxon>Pythiales</taxon>
        <taxon>Pythiaceae</taxon>
        <taxon>Pythium</taxon>
    </lineage>
</organism>
<dbReference type="PRINTS" id="PR00686">
    <property type="entry name" value="TIFACTORIID"/>
</dbReference>
<proteinExistence type="inferred from homology"/>
<dbReference type="InterPro" id="IPR012295">
    <property type="entry name" value="TBP_dom_sf"/>
</dbReference>
<keyword evidence="3" id="KW-0804">Transcription</keyword>
<dbReference type="Gene3D" id="3.30.310.10">
    <property type="entry name" value="TATA-Binding Protein"/>
    <property type="match status" value="2"/>
</dbReference>
<evidence type="ECO:0000256" key="2">
    <source>
        <dbReference type="ARBA" id="ARBA00023125"/>
    </source>
</evidence>
<keyword evidence="2" id="KW-0238">DNA-binding</keyword>
<evidence type="ECO:0000256" key="1">
    <source>
        <dbReference type="ARBA" id="ARBA00005560"/>
    </source>
</evidence>
<comment type="similarity">
    <text evidence="1">Belongs to the TBP family.</text>
</comment>
<name>A0AAD5LL74_PYTIN</name>